<dbReference type="InterPro" id="IPR036424">
    <property type="entry name" value="UPP_synth-like_sf"/>
</dbReference>
<evidence type="ECO:0000313" key="4">
    <source>
        <dbReference type="EMBL" id="PRZ41981.1"/>
    </source>
</evidence>
<dbReference type="EMBL" id="PVUE01000007">
    <property type="protein sequence ID" value="PRZ41981.1"/>
    <property type="molecule type" value="Genomic_DNA"/>
</dbReference>
<protein>
    <recommendedName>
        <fullName evidence="3">Isoprenyl transferase</fullName>
        <ecNumber evidence="3">2.5.1.-</ecNumber>
    </recommendedName>
</protein>
<dbReference type="EC" id="2.5.1.-" evidence="3"/>
<organism evidence="4 5">
    <name type="scientific">Antricoccus suffuscus</name>
    <dbReference type="NCBI Taxonomy" id="1629062"/>
    <lineage>
        <taxon>Bacteria</taxon>
        <taxon>Bacillati</taxon>
        <taxon>Actinomycetota</taxon>
        <taxon>Actinomycetes</taxon>
        <taxon>Geodermatophilales</taxon>
        <taxon>Antricoccaceae</taxon>
        <taxon>Antricoccus</taxon>
    </lineage>
</organism>
<evidence type="ECO:0000313" key="5">
    <source>
        <dbReference type="Proteomes" id="UP000237752"/>
    </source>
</evidence>
<feature type="binding site" evidence="3">
    <location>
        <begin position="87"/>
        <end position="89"/>
    </location>
    <ligand>
        <name>substrate</name>
    </ligand>
</feature>
<evidence type="ECO:0000256" key="2">
    <source>
        <dbReference type="ARBA" id="ARBA00038453"/>
    </source>
</evidence>
<feature type="active site" evidence="3">
    <location>
        <position position="42"/>
    </location>
</feature>
<gene>
    <name evidence="4" type="ORF">CLV47_107109</name>
</gene>
<comment type="caution">
    <text evidence="4">The sequence shown here is derived from an EMBL/GenBank/DDBJ whole genome shotgun (WGS) entry which is preliminary data.</text>
</comment>
<comment type="cofactor">
    <cofactor evidence="3">
        <name>Mg(2+)</name>
        <dbReference type="ChEBI" id="CHEBI:18420"/>
    </cofactor>
    <text evidence="3">Binds 2 magnesium ions per subunit.</text>
</comment>
<keyword evidence="3" id="KW-0479">Metal-binding</keyword>
<comment type="caution">
    <text evidence="3">Lacks conserved residue(s) required for the propagation of feature annotation.</text>
</comment>
<feature type="binding site" evidence="3">
    <location>
        <position position="42"/>
    </location>
    <ligand>
        <name>Mg(2+)</name>
        <dbReference type="ChEBI" id="CHEBI:18420"/>
    </ligand>
</feature>
<comment type="similarity">
    <text evidence="2">Belongs to the UPP synthase family. Z-FPP synthase subfamily.</text>
</comment>
<keyword evidence="1 3" id="KW-0808">Transferase</keyword>
<dbReference type="GO" id="GO:0045547">
    <property type="term" value="F:ditrans,polycis-polyprenyl diphosphate synthase [(2E,6E)-farnesyl diphosphate specific] activity"/>
    <property type="evidence" value="ECO:0007669"/>
    <property type="project" value="TreeGrafter"/>
</dbReference>
<feature type="binding site" evidence="3">
    <location>
        <position position="232"/>
    </location>
    <ligand>
        <name>Mg(2+)</name>
        <dbReference type="ChEBI" id="CHEBI:18420"/>
    </ligand>
</feature>
<comment type="subunit">
    <text evidence="3">Homodimer.</text>
</comment>
<dbReference type="GO" id="GO:0016094">
    <property type="term" value="P:polyprenol biosynthetic process"/>
    <property type="evidence" value="ECO:0007669"/>
    <property type="project" value="TreeGrafter"/>
</dbReference>
<comment type="function">
    <text evidence="3">Catalyzes the condensation of isopentenyl diphosphate (IPP) with allylic pyrophosphates generating different type of terpenoids.</text>
</comment>
<dbReference type="PANTHER" id="PTHR10291:SF43">
    <property type="entry name" value="DEHYDRODOLICHYL DIPHOSPHATE SYNTHASE COMPLEX SUBUNIT DHDDS"/>
    <property type="match status" value="1"/>
</dbReference>
<dbReference type="GO" id="GO:0000287">
    <property type="term" value="F:magnesium ion binding"/>
    <property type="evidence" value="ECO:0007669"/>
    <property type="project" value="UniProtKB-UniRule"/>
</dbReference>
<dbReference type="PANTHER" id="PTHR10291">
    <property type="entry name" value="DEHYDRODOLICHYL DIPHOSPHATE SYNTHASE FAMILY MEMBER"/>
    <property type="match status" value="1"/>
</dbReference>
<reference evidence="4 5" key="1">
    <citation type="submission" date="2018-03" db="EMBL/GenBank/DDBJ databases">
        <title>Genomic Encyclopedia of Archaeal and Bacterial Type Strains, Phase II (KMG-II): from individual species to whole genera.</title>
        <authorList>
            <person name="Goeker M."/>
        </authorList>
    </citation>
    <scope>NUCLEOTIDE SEQUENCE [LARGE SCALE GENOMIC DNA]</scope>
    <source>
        <strain evidence="4 5">DSM 100065</strain>
    </source>
</reference>
<feature type="binding site" evidence="3">
    <location>
        <position position="59"/>
    </location>
    <ligand>
        <name>substrate</name>
    </ligand>
</feature>
<evidence type="ECO:0000256" key="3">
    <source>
        <dbReference type="HAMAP-Rule" id="MF_01139"/>
    </source>
</evidence>
<dbReference type="Proteomes" id="UP000237752">
    <property type="component" value="Unassembled WGS sequence"/>
</dbReference>
<name>A0A2T1A043_9ACTN</name>
<feature type="binding site" evidence="3">
    <location>
        <begin position="43"/>
        <end position="46"/>
    </location>
    <ligand>
        <name>substrate</name>
    </ligand>
</feature>
<dbReference type="GO" id="GO:0005886">
    <property type="term" value="C:plasma membrane"/>
    <property type="evidence" value="ECO:0007669"/>
    <property type="project" value="TreeGrafter"/>
</dbReference>
<dbReference type="Pfam" id="PF01255">
    <property type="entry name" value="Prenyltransf"/>
    <property type="match status" value="1"/>
</dbReference>
<feature type="binding site" evidence="3">
    <location>
        <position position="94"/>
    </location>
    <ligand>
        <name>substrate</name>
    </ligand>
</feature>
<dbReference type="SUPFAM" id="SSF64005">
    <property type="entry name" value="Undecaprenyl diphosphate synthase"/>
    <property type="match status" value="1"/>
</dbReference>
<keyword evidence="5" id="KW-1185">Reference proteome</keyword>
<dbReference type="Gene3D" id="3.40.1180.10">
    <property type="entry name" value="Decaprenyl diphosphate synthase-like"/>
    <property type="match status" value="1"/>
</dbReference>
<keyword evidence="3" id="KW-0460">Magnesium</keyword>
<dbReference type="CDD" id="cd00475">
    <property type="entry name" value="Cis_IPPS"/>
    <property type="match status" value="1"/>
</dbReference>
<feature type="active site" description="Proton acceptor" evidence="3">
    <location>
        <position position="90"/>
    </location>
</feature>
<dbReference type="InterPro" id="IPR001441">
    <property type="entry name" value="UPP_synth-like"/>
</dbReference>
<feature type="binding site" evidence="3">
    <location>
        <position position="47"/>
    </location>
    <ligand>
        <name>substrate</name>
    </ligand>
</feature>
<dbReference type="HAMAP" id="MF_01139">
    <property type="entry name" value="ISPT"/>
    <property type="match status" value="1"/>
</dbReference>
<sequence length="264" mass="29796">MTKGRKQLKRMLTPALYTAYESRVLADLAEASKPRHVGVIIDGNRRWAREMGFETVRGHRAGGEKLDDLIRWSDELGVEVVTIWLLSTDNLTSRAPEELTPLLDIIVGVARSLSAPDRDWQVHLMGALDLLPVDIASALRRSQEQTVDKTGITVNIAVGYGGRHEIVEAVRSALREADQLGRSLTEVAAQINLEDIANHLYTKGQPDPDLIIRTSGEQRLGGFLLWQTANAEFYFSDVYWPDFRRVDFLRAIREYAQRNRRFGA</sequence>
<accession>A0A2T1A043</accession>
<dbReference type="GO" id="GO:0033850">
    <property type="term" value="F:Z-farnesyl diphosphate synthase activity"/>
    <property type="evidence" value="ECO:0007669"/>
    <property type="project" value="TreeGrafter"/>
</dbReference>
<evidence type="ECO:0000256" key="1">
    <source>
        <dbReference type="ARBA" id="ARBA00022679"/>
    </source>
</evidence>
<feature type="binding site" evidence="3">
    <location>
        <position position="213"/>
    </location>
    <ligand>
        <name>substrate</name>
    </ligand>
</feature>
<dbReference type="AlphaFoldDB" id="A0A2T1A043"/>
<dbReference type="NCBIfam" id="NF011403">
    <property type="entry name" value="PRK14828.1"/>
    <property type="match status" value="1"/>
</dbReference>
<proteinExistence type="inferred from homology"/>
<dbReference type="NCBIfam" id="TIGR00055">
    <property type="entry name" value="uppS"/>
    <property type="match status" value="1"/>
</dbReference>